<dbReference type="RefSeq" id="WP_301193223.1">
    <property type="nucleotide sequence ID" value="NZ_JAPDPJ010000157.1"/>
</dbReference>
<dbReference type="Proteomes" id="UP001209229">
    <property type="component" value="Unassembled WGS sequence"/>
</dbReference>
<name>A0AAE3SHM0_9BACT</name>
<protein>
    <submittedName>
        <fullName evidence="1">Uncharacterized protein</fullName>
    </submittedName>
</protein>
<evidence type="ECO:0000313" key="2">
    <source>
        <dbReference type="Proteomes" id="UP001209229"/>
    </source>
</evidence>
<evidence type="ECO:0000313" key="1">
    <source>
        <dbReference type="EMBL" id="MCW3789675.1"/>
    </source>
</evidence>
<accession>A0AAE3SHM0</accession>
<dbReference type="AlphaFoldDB" id="A0AAE3SHM0"/>
<organism evidence="1 2">
    <name type="scientific">Plebeiibacterium sediminum</name>
    <dbReference type="NCBI Taxonomy" id="2992112"/>
    <lineage>
        <taxon>Bacteria</taxon>
        <taxon>Pseudomonadati</taxon>
        <taxon>Bacteroidota</taxon>
        <taxon>Bacteroidia</taxon>
        <taxon>Marinilabiliales</taxon>
        <taxon>Marinilabiliaceae</taxon>
        <taxon>Plebeiibacterium</taxon>
    </lineage>
</organism>
<comment type="caution">
    <text evidence="1">The sequence shown here is derived from an EMBL/GenBank/DDBJ whole genome shotgun (WGS) entry which is preliminary data.</text>
</comment>
<keyword evidence="2" id="KW-1185">Reference proteome</keyword>
<proteinExistence type="predicted"/>
<sequence length="152" mass="18038">MTLEKIIEEIEGYYVDSDTEDAEIISFFEAIGDKIYKIRNINNLDKSRLITSFFNYLKNQTPELEENWTFIHLLEDIDKPKYSIYNDILIETNKTRPTYTSVLLLNRHINSIESGNSENYIDLLREISENKGIHEDIREIAAEFYQYQLTKK</sequence>
<dbReference type="EMBL" id="JAPDPJ010000157">
    <property type="protein sequence ID" value="MCW3789675.1"/>
    <property type="molecule type" value="Genomic_DNA"/>
</dbReference>
<gene>
    <name evidence="1" type="ORF">OM075_24660</name>
</gene>
<reference evidence="1" key="1">
    <citation type="submission" date="2022-10" db="EMBL/GenBank/DDBJ databases">
        <authorList>
            <person name="Yu W.X."/>
        </authorList>
    </citation>
    <scope>NUCLEOTIDE SEQUENCE</scope>
    <source>
        <strain evidence="1">AAT</strain>
    </source>
</reference>